<gene>
    <name evidence="7" type="ORF">MKW94_007623</name>
</gene>
<accession>A0AA41W1Z3</accession>
<sequence length="198" mass="22199">MGIKSLLAKKKKQNSEVPSIYETPPQSPSIFMNSSNKKVQEFEEIFKKFDVNGDGKIEWSELGLIMSSLGHNAEEEELKKMVKEVDSDGDGFIDLDEFIELNTIDPEKLLEDVKSAFTILDANGDGSISPQELQKVLRSLGETPTLEDCKNMIKGVDCDGDGLVSFEEFKKMMIRGSASTDHMLQRNESKKEVINEED</sequence>
<feature type="region of interest" description="Disordered" evidence="5">
    <location>
        <begin position="1"/>
        <end position="32"/>
    </location>
</feature>
<evidence type="ECO:0000313" key="8">
    <source>
        <dbReference type="Proteomes" id="UP001177140"/>
    </source>
</evidence>
<reference evidence="7" key="1">
    <citation type="submission" date="2022-03" db="EMBL/GenBank/DDBJ databases">
        <title>A functionally conserved STORR gene fusion in Papaver species that diverged 16.8 million years ago.</title>
        <authorList>
            <person name="Catania T."/>
        </authorList>
    </citation>
    <scope>NUCLEOTIDE SEQUENCE</scope>
    <source>
        <strain evidence="7">S-191538</strain>
    </source>
</reference>
<dbReference type="FunFam" id="1.10.238.10:FF:000178">
    <property type="entry name" value="Calmodulin-2 A"/>
    <property type="match status" value="1"/>
</dbReference>
<dbReference type="InterPro" id="IPR011992">
    <property type="entry name" value="EF-hand-dom_pair"/>
</dbReference>
<protein>
    <recommendedName>
        <fullName evidence="6">EF-hand domain-containing protein</fullName>
    </recommendedName>
</protein>
<keyword evidence="4" id="KW-0106">Calcium</keyword>
<dbReference type="PROSITE" id="PS00018">
    <property type="entry name" value="EF_HAND_1"/>
    <property type="match status" value="4"/>
</dbReference>
<dbReference type="GO" id="GO:0005509">
    <property type="term" value="F:calcium ion binding"/>
    <property type="evidence" value="ECO:0007669"/>
    <property type="project" value="InterPro"/>
</dbReference>
<evidence type="ECO:0000256" key="5">
    <source>
        <dbReference type="SAM" id="MobiDB-lite"/>
    </source>
</evidence>
<dbReference type="SUPFAM" id="SSF47473">
    <property type="entry name" value="EF-hand"/>
    <property type="match status" value="1"/>
</dbReference>
<comment type="caution">
    <text evidence="7">The sequence shown here is derived from an EMBL/GenBank/DDBJ whole genome shotgun (WGS) entry which is preliminary data.</text>
</comment>
<keyword evidence="8" id="KW-1185">Reference proteome</keyword>
<dbReference type="InterPro" id="IPR018247">
    <property type="entry name" value="EF_Hand_1_Ca_BS"/>
</dbReference>
<evidence type="ECO:0000256" key="4">
    <source>
        <dbReference type="ARBA" id="ARBA00022837"/>
    </source>
</evidence>
<dbReference type="AlphaFoldDB" id="A0AA41W1Z3"/>
<dbReference type="EMBL" id="JAJJMA010341101">
    <property type="protein sequence ID" value="MCL7051667.1"/>
    <property type="molecule type" value="Genomic_DNA"/>
</dbReference>
<feature type="domain" description="EF-hand" evidence="6">
    <location>
        <begin position="144"/>
        <end position="179"/>
    </location>
</feature>
<dbReference type="PROSITE" id="PS50222">
    <property type="entry name" value="EF_HAND_2"/>
    <property type="match status" value="4"/>
</dbReference>
<dbReference type="PANTHER" id="PTHR10891">
    <property type="entry name" value="EF-HAND CALCIUM-BINDING DOMAIN CONTAINING PROTEIN"/>
    <property type="match status" value="1"/>
</dbReference>
<dbReference type="InterPro" id="IPR002048">
    <property type="entry name" value="EF_hand_dom"/>
</dbReference>
<evidence type="ECO:0000313" key="7">
    <source>
        <dbReference type="EMBL" id="MCL7051667.1"/>
    </source>
</evidence>
<feature type="domain" description="EF-hand" evidence="6">
    <location>
        <begin position="73"/>
        <end position="108"/>
    </location>
</feature>
<dbReference type="SMART" id="SM00054">
    <property type="entry name" value="EFh"/>
    <property type="match status" value="4"/>
</dbReference>
<dbReference type="FunFam" id="1.10.238.10:FF:000089">
    <property type="entry name" value="calmodulin-like protein 3"/>
    <property type="match status" value="1"/>
</dbReference>
<keyword evidence="3" id="KW-0677">Repeat</keyword>
<feature type="domain" description="EF-hand" evidence="6">
    <location>
        <begin position="37"/>
        <end position="72"/>
    </location>
</feature>
<name>A0AA41W1Z3_PAPNU</name>
<evidence type="ECO:0000256" key="1">
    <source>
        <dbReference type="ARBA" id="ARBA00003291"/>
    </source>
</evidence>
<dbReference type="InterPro" id="IPR039647">
    <property type="entry name" value="EF_hand_pair_protein_CML-like"/>
</dbReference>
<evidence type="ECO:0000256" key="3">
    <source>
        <dbReference type="ARBA" id="ARBA00022737"/>
    </source>
</evidence>
<proteinExistence type="predicted"/>
<dbReference type="Gene3D" id="1.10.238.10">
    <property type="entry name" value="EF-hand"/>
    <property type="match status" value="2"/>
</dbReference>
<dbReference type="CDD" id="cd00051">
    <property type="entry name" value="EFh"/>
    <property type="match status" value="2"/>
</dbReference>
<dbReference type="Proteomes" id="UP001177140">
    <property type="component" value="Unassembled WGS sequence"/>
</dbReference>
<feature type="domain" description="EF-hand" evidence="6">
    <location>
        <begin position="111"/>
        <end position="143"/>
    </location>
</feature>
<dbReference type="Pfam" id="PF13499">
    <property type="entry name" value="EF-hand_7"/>
    <property type="match status" value="2"/>
</dbReference>
<comment type="function">
    <text evidence="1">Potential calcium sensor.</text>
</comment>
<organism evidence="7 8">
    <name type="scientific">Papaver nudicaule</name>
    <name type="common">Iceland poppy</name>
    <dbReference type="NCBI Taxonomy" id="74823"/>
    <lineage>
        <taxon>Eukaryota</taxon>
        <taxon>Viridiplantae</taxon>
        <taxon>Streptophyta</taxon>
        <taxon>Embryophyta</taxon>
        <taxon>Tracheophyta</taxon>
        <taxon>Spermatophyta</taxon>
        <taxon>Magnoliopsida</taxon>
        <taxon>Ranunculales</taxon>
        <taxon>Papaveraceae</taxon>
        <taxon>Papaveroideae</taxon>
        <taxon>Papaver</taxon>
    </lineage>
</organism>
<evidence type="ECO:0000256" key="2">
    <source>
        <dbReference type="ARBA" id="ARBA00022723"/>
    </source>
</evidence>
<keyword evidence="2" id="KW-0479">Metal-binding</keyword>
<evidence type="ECO:0000259" key="6">
    <source>
        <dbReference type="PROSITE" id="PS50222"/>
    </source>
</evidence>
<dbReference type="GO" id="GO:0043226">
    <property type="term" value="C:organelle"/>
    <property type="evidence" value="ECO:0007669"/>
    <property type="project" value="UniProtKB-ARBA"/>
</dbReference>